<reference evidence="2" key="2">
    <citation type="journal article" date="2022" name="BMC Genomics">
        <title>Comparative genome analysis of mycobacteria focusing on tRNA and non-coding RNA.</title>
        <authorList>
            <person name="Behra P.R.K."/>
            <person name="Pettersson B.M.F."/>
            <person name="Ramesh M."/>
            <person name="Das S."/>
            <person name="Dasgupta S."/>
            <person name="Kirsebom L.A."/>
        </authorList>
    </citation>
    <scope>NUCLEOTIDE SEQUENCE</scope>
    <source>
        <strain evidence="2">DSM 44838</strain>
    </source>
</reference>
<dbReference type="Proteomes" id="UP001141629">
    <property type="component" value="Unassembled WGS sequence"/>
</dbReference>
<proteinExistence type="predicted"/>
<protein>
    <recommendedName>
        <fullName evidence="4">Portal protein</fullName>
    </recommendedName>
</protein>
<feature type="region of interest" description="Disordered" evidence="1">
    <location>
        <begin position="242"/>
        <end position="263"/>
    </location>
</feature>
<dbReference type="EMBL" id="JACKVK010000014">
    <property type="protein sequence ID" value="MCV7424352.1"/>
    <property type="molecule type" value="Genomic_DNA"/>
</dbReference>
<comment type="caution">
    <text evidence="2">The sequence shown here is derived from an EMBL/GenBank/DDBJ whole genome shotgun (WGS) entry which is preliminary data.</text>
</comment>
<feature type="compositionally biased region" description="Acidic residues" evidence="1">
    <location>
        <begin position="499"/>
        <end position="509"/>
    </location>
</feature>
<accession>A0A9X2ZBD9</accession>
<gene>
    <name evidence="2" type="ORF">H7K45_27780</name>
</gene>
<evidence type="ECO:0000256" key="1">
    <source>
        <dbReference type="SAM" id="MobiDB-lite"/>
    </source>
</evidence>
<evidence type="ECO:0000313" key="2">
    <source>
        <dbReference type="EMBL" id="MCV7424352.1"/>
    </source>
</evidence>
<evidence type="ECO:0008006" key="4">
    <source>
        <dbReference type="Google" id="ProtNLM"/>
    </source>
</evidence>
<keyword evidence="3" id="KW-1185">Reference proteome</keyword>
<reference evidence="2" key="1">
    <citation type="submission" date="2020-07" db="EMBL/GenBank/DDBJ databases">
        <authorList>
            <person name="Pettersson B.M.F."/>
            <person name="Behra P.R.K."/>
            <person name="Ramesh M."/>
            <person name="Das S."/>
            <person name="Dasgupta S."/>
            <person name="Kirsebom L.A."/>
        </authorList>
    </citation>
    <scope>NUCLEOTIDE SEQUENCE</scope>
    <source>
        <strain evidence="2">DSM 44838</strain>
    </source>
</reference>
<name>A0A9X2ZBD9_9MYCO</name>
<organism evidence="2 3">
    <name type="scientific">Mycobacterium yunnanensis</name>
    <dbReference type="NCBI Taxonomy" id="368477"/>
    <lineage>
        <taxon>Bacteria</taxon>
        <taxon>Bacillati</taxon>
        <taxon>Actinomycetota</taxon>
        <taxon>Actinomycetes</taxon>
        <taxon>Mycobacteriales</taxon>
        <taxon>Mycobacteriaceae</taxon>
        <taxon>Mycobacterium</taxon>
    </lineage>
</organism>
<feature type="region of interest" description="Disordered" evidence="1">
    <location>
        <begin position="484"/>
        <end position="515"/>
    </location>
</feature>
<sequence>MVRRRRGSLTASVSDAPNALVAASAPVLKAADIFKVTGGQRETWQDEAWELFDLVGELGCYIRWRARSCSRVKVVASEIDPDTGQPTGGIADDNTEGRKVAAIVASIAGGPLGQAELIERSVQILGVPGEYWNAILQTDEGERWLAVSRKQMKASQKNRDGITIVLPEGGEHEFDAAKGDGMFRVWNAHANMPTEADSPVRSNLSPLREIVRTTAKIENADKSRLANNGLLIIPTEASLPSAQAPVSANKPGGEDTAQPQSASKTLQRLIVDANEIGLRDPASQVSISPIVIGAPAEHVDKIKHVTFGKDVSEVEIKKRDAAVLRFARGIDMEPDQLLGLGDVNHWNGHLLSDQDVNMHVKPVMKTVLQAWYRNAVRPLLVKAKIDPTKYVLVVDASDLTADPDKTDEAKDANAVGALRNAALLKHLGLPEDDGYDLTSIEGLQQLALDKIAQASPSEFVAVVRAALPLLDKSVQAIDFPEPAALPVGGDRNGANHDDELVDPGDEPDTEKDASRKPVTAAFADGVAIAADSYLTRAMELAGKKRVRTGDGEQKARLRDVEPQDYYRYMPPVAAAEVGRLIAGYDSGLDGLAEKHSFDADQVRSFVAAEARRRLTAHVVQGEVG</sequence>
<evidence type="ECO:0000313" key="3">
    <source>
        <dbReference type="Proteomes" id="UP001141629"/>
    </source>
</evidence>
<dbReference type="AlphaFoldDB" id="A0A9X2ZBD9"/>